<evidence type="ECO:0000256" key="4">
    <source>
        <dbReference type="SAM" id="Coils"/>
    </source>
</evidence>
<dbReference type="GO" id="GO:0003729">
    <property type="term" value="F:mRNA binding"/>
    <property type="evidence" value="ECO:0007669"/>
    <property type="project" value="TreeGrafter"/>
</dbReference>
<evidence type="ECO:0000313" key="6">
    <source>
        <dbReference type="Proteomes" id="UP000033140"/>
    </source>
</evidence>
<reference evidence="5 6" key="2">
    <citation type="journal article" date="2014" name="J. Gen. Appl. Microbiol.">
        <title>The early diverging ascomycetous budding yeast Saitoella complicata has three histone deacetylases belonging to the Clr6, Hos2, and Rpd3 lineages.</title>
        <authorList>
            <person name="Nishida H."/>
            <person name="Matsumoto T."/>
            <person name="Kondo S."/>
            <person name="Hamamoto M."/>
            <person name="Yoshikawa H."/>
        </authorList>
    </citation>
    <scope>NUCLEOTIDE SEQUENCE [LARGE SCALE GENOMIC DNA]</scope>
    <source>
        <strain evidence="5 6">NRRL Y-17804</strain>
    </source>
</reference>
<keyword evidence="4" id="KW-0175">Coiled coil</keyword>
<organism evidence="5 6">
    <name type="scientific">Saitoella complicata (strain BCRC 22490 / CBS 7301 / JCM 7358 / NBRC 10748 / NRRL Y-17804)</name>
    <dbReference type="NCBI Taxonomy" id="698492"/>
    <lineage>
        <taxon>Eukaryota</taxon>
        <taxon>Fungi</taxon>
        <taxon>Dikarya</taxon>
        <taxon>Ascomycota</taxon>
        <taxon>Taphrinomycotina</taxon>
        <taxon>Taphrinomycotina incertae sedis</taxon>
        <taxon>Saitoella</taxon>
    </lineage>
</organism>
<evidence type="ECO:0000256" key="2">
    <source>
        <dbReference type="ARBA" id="ARBA00008044"/>
    </source>
</evidence>
<keyword evidence="3" id="KW-0539">Nucleus</keyword>
<keyword evidence="6" id="KW-1185">Reference proteome</keyword>
<evidence type="ECO:0000256" key="3">
    <source>
        <dbReference type="ARBA" id="ARBA00023242"/>
    </source>
</evidence>
<protein>
    <recommendedName>
        <fullName evidence="7">Fms interacting protein</fullName>
    </recommendedName>
</protein>
<name>A0A0E9NS39_SAICN</name>
<dbReference type="PANTHER" id="PTHR13375">
    <property type="entry name" value="FMS INTERACTING PROTEIN"/>
    <property type="match status" value="1"/>
</dbReference>
<comment type="similarity">
    <text evidence="2">Belongs to the THOC5 family.</text>
</comment>
<comment type="subcellular location">
    <subcellularLocation>
        <location evidence="1">Nucleus</location>
    </subcellularLocation>
</comment>
<dbReference type="InterPro" id="IPR019163">
    <property type="entry name" value="THO_Thoc5"/>
</dbReference>
<feature type="coiled-coil region" evidence="4">
    <location>
        <begin position="147"/>
        <end position="174"/>
    </location>
</feature>
<dbReference type="GO" id="GO:0000445">
    <property type="term" value="C:THO complex part of transcription export complex"/>
    <property type="evidence" value="ECO:0007669"/>
    <property type="project" value="TreeGrafter"/>
</dbReference>
<dbReference type="OMA" id="HKYMKLP"/>
<evidence type="ECO:0000313" key="5">
    <source>
        <dbReference type="EMBL" id="GAO52255.1"/>
    </source>
</evidence>
<evidence type="ECO:0000256" key="1">
    <source>
        <dbReference type="ARBA" id="ARBA00004123"/>
    </source>
</evidence>
<dbReference type="STRING" id="698492.A0A0E9NS39"/>
<dbReference type="Pfam" id="PF09766">
    <property type="entry name" value="FmiP_Thoc5"/>
    <property type="match status" value="1"/>
</dbReference>
<dbReference type="GO" id="GO:0006406">
    <property type="term" value="P:mRNA export from nucleus"/>
    <property type="evidence" value="ECO:0007669"/>
    <property type="project" value="TreeGrafter"/>
</dbReference>
<sequence length="199" mass="22979">MSTSILKDPSLIEFLELTEEVRSLCHRVLSLPSSDATQQARDRRTAMTYLTRLRQLNRSAQLQSRAAKQTTAEAKQELDRAHLELQNLYYEHQHFLSEIAQCEDYAATYITLDLASEEDFLSSHPEQPSSDPHVLMLARIQAEGDERDRLEVLRKELIAKKAALVEENKKRKDEMEAWDAEMLKFIESAGPIKKTLMKY</sequence>
<dbReference type="PANTHER" id="PTHR13375:SF3">
    <property type="entry name" value="THO COMPLEX SUBUNIT 5 HOMOLOG"/>
    <property type="match status" value="1"/>
</dbReference>
<reference evidence="5 6" key="1">
    <citation type="journal article" date="2011" name="J. Gen. Appl. Microbiol.">
        <title>Draft genome sequencing of the enigmatic yeast Saitoella complicata.</title>
        <authorList>
            <person name="Nishida H."/>
            <person name="Hamamoto M."/>
            <person name="Sugiyama J."/>
        </authorList>
    </citation>
    <scope>NUCLEOTIDE SEQUENCE [LARGE SCALE GENOMIC DNA]</scope>
    <source>
        <strain evidence="5 6">NRRL Y-17804</strain>
    </source>
</reference>
<comment type="caution">
    <text evidence="5">The sequence shown here is derived from an EMBL/GenBank/DDBJ whole genome shotgun (WGS) entry which is preliminary data.</text>
</comment>
<reference evidence="5 6" key="3">
    <citation type="journal article" date="2015" name="Genome Announc.">
        <title>Draft Genome Sequence of the Archiascomycetous Yeast Saitoella complicata.</title>
        <authorList>
            <person name="Yamauchi K."/>
            <person name="Kondo S."/>
            <person name="Hamamoto M."/>
            <person name="Takahashi Y."/>
            <person name="Ogura Y."/>
            <person name="Hayashi T."/>
            <person name="Nishida H."/>
        </authorList>
    </citation>
    <scope>NUCLEOTIDE SEQUENCE [LARGE SCALE GENOMIC DNA]</scope>
    <source>
        <strain evidence="5 6">NRRL Y-17804</strain>
    </source>
</reference>
<dbReference type="Proteomes" id="UP000033140">
    <property type="component" value="Unassembled WGS sequence"/>
</dbReference>
<dbReference type="AlphaFoldDB" id="A0A0E9NS39"/>
<dbReference type="OrthoDB" id="20582at2759"/>
<dbReference type="RefSeq" id="XP_019022808.1">
    <property type="nucleotide sequence ID" value="XM_019166247.1"/>
</dbReference>
<dbReference type="EMBL" id="BACD03000064">
    <property type="protein sequence ID" value="GAO52255.1"/>
    <property type="molecule type" value="Genomic_DNA"/>
</dbReference>
<accession>A0A0E9NS39</accession>
<proteinExistence type="inferred from homology"/>
<evidence type="ECO:0008006" key="7">
    <source>
        <dbReference type="Google" id="ProtNLM"/>
    </source>
</evidence>
<gene>
    <name evidence="5" type="ORF">G7K_6336-t1</name>
</gene>